<comment type="caution">
    <text evidence="1">The sequence shown here is derived from an EMBL/GenBank/DDBJ whole genome shotgun (WGS) entry which is preliminary data.</text>
</comment>
<dbReference type="Proteomes" id="UP000176631">
    <property type="component" value="Unassembled WGS sequence"/>
</dbReference>
<dbReference type="EMBL" id="MHCP01000030">
    <property type="protein sequence ID" value="OGY22954.1"/>
    <property type="molecule type" value="Genomic_DNA"/>
</dbReference>
<sequence>MDNKAKILDIAMNLNRIGNWAVDDYDGKKTRIITFLNQTTGYISSIDQSSFNQPFKKTFDRFLLEYSKLEKNAKAGPANTLFWAEQAMTWGNILTHRSITI</sequence>
<protein>
    <submittedName>
        <fullName evidence="1">Uncharacterized protein</fullName>
    </submittedName>
</protein>
<name>A0A1G1W5R5_9BACT</name>
<dbReference type="STRING" id="1802593.A2172_03405"/>
<reference evidence="1 2" key="1">
    <citation type="journal article" date="2016" name="Nat. Commun.">
        <title>Thousands of microbial genomes shed light on interconnected biogeochemical processes in an aquifer system.</title>
        <authorList>
            <person name="Anantharaman K."/>
            <person name="Brown C.T."/>
            <person name="Hug L.A."/>
            <person name="Sharon I."/>
            <person name="Castelle C.J."/>
            <person name="Probst A.J."/>
            <person name="Thomas B.C."/>
            <person name="Singh A."/>
            <person name="Wilkins M.J."/>
            <person name="Karaoz U."/>
            <person name="Brodie E.L."/>
            <person name="Williams K.H."/>
            <person name="Hubbard S.S."/>
            <person name="Banfield J.F."/>
        </authorList>
    </citation>
    <scope>NUCLEOTIDE SEQUENCE [LARGE SCALE GENOMIC DNA]</scope>
</reference>
<evidence type="ECO:0000313" key="1">
    <source>
        <dbReference type="EMBL" id="OGY22954.1"/>
    </source>
</evidence>
<proteinExistence type="predicted"/>
<dbReference type="AlphaFoldDB" id="A0A1G1W5R5"/>
<accession>A0A1G1W5R5</accession>
<evidence type="ECO:0000313" key="2">
    <source>
        <dbReference type="Proteomes" id="UP000176631"/>
    </source>
</evidence>
<organism evidence="1 2">
    <name type="scientific">Candidatus Woykebacteria bacterium RBG_13_40_15</name>
    <dbReference type="NCBI Taxonomy" id="1802593"/>
    <lineage>
        <taxon>Bacteria</taxon>
        <taxon>Candidatus Woykeibacteriota</taxon>
    </lineage>
</organism>
<gene>
    <name evidence="1" type="ORF">A2172_03405</name>
</gene>